<keyword evidence="3" id="KW-0443">Lipid metabolism</keyword>
<proteinExistence type="inferred from homology"/>
<keyword evidence="3" id="KW-0442">Lipid degradation</keyword>
<dbReference type="InterPro" id="IPR001087">
    <property type="entry name" value="GDSL"/>
</dbReference>
<evidence type="ECO:0000313" key="5">
    <source>
        <dbReference type="Proteomes" id="UP000824469"/>
    </source>
</evidence>
<evidence type="ECO:0000256" key="2">
    <source>
        <dbReference type="ARBA" id="ARBA00022801"/>
    </source>
</evidence>
<dbReference type="OMA" id="IQHGEAY"/>
<dbReference type="Proteomes" id="UP000824469">
    <property type="component" value="Unassembled WGS sequence"/>
</dbReference>
<dbReference type="Pfam" id="PF00657">
    <property type="entry name" value="Lipase_GDSL"/>
    <property type="match status" value="1"/>
</dbReference>
<dbReference type="AlphaFoldDB" id="A0AA38BVV5"/>
<keyword evidence="2" id="KW-0378">Hydrolase</keyword>
<reference evidence="4 5" key="1">
    <citation type="journal article" date="2021" name="Nat. Plants">
        <title>The Taxus genome provides insights into paclitaxel biosynthesis.</title>
        <authorList>
            <person name="Xiong X."/>
            <person name="Gou J."/>
            <person name="Liao Q."/>
            <person name="Li Y."/>
            <person name="Zhou Q."/>
            <person name="Bi G."/>
            <person name="Li C."/>
            <person name="Du R."/>
            <person name="Wang X."/>
            <person name="Sun T."/>
            <person name="Guo L."/>
            <person name="Liang H."/>
            <person name="Lu P."/>
            <person name="Wu Y."/>
            <person name="Zhang Z."/>
            <person name="Ro D.K."/>
            <person name="Shang Y."/>
            <person name="Huang S."/>
            <person name="Yan J."/>
        </authorList>
    </citation>
    <scope>NUCLEOTIDE SEQUENCE [LARGE SCALE GENOMIC DNA]</scope>
    <source>
        <strain evidence="4">Ta-2019</strain>
    </source>
</reference>
<dbReference type="InterPro" id="IPR051058">
    <property type="entry name" value="GDSL_Est/Lipase"/>
</dbReference>
<evidence type="ECO:0000256" key="3">
    <source>
        <dbReference type="ARBA" id="ARBA00022963"/>
    </source>
</evidence>
<dbReference type="PANTHER" id="PTHR45648">
    <property type="entry name" value="GDSL LIPASE/ACYLHYDROLASE FAMILY PROTEIN (AFU_ORTHOLOGUE AFUA_4G14700)"/>
    <property type="match status" value="1"/>
</dbReference>
<sequence>NIVPMSTQVSQFEQLVSEKRNYEVSKSLYCFAIGSNDISNYLSNSTSTPKEFLSLLLTKFNEYITRLYRVGARKFLVLDIPALGCTPNSRLIDSNGECLKAANLLAEAYNTALKPLIDQLNQQLEELSIILLNSFDSLLDMIQHGEAY</sequence>
<accession>A0AA38BVV5</accession>
<dbReference type="EMBL" id="JAHRHJ020003813">
    <property type="protein sequence ID" value="KAH9290105.1"/>
    <property type="molecule type" value="Genomic_DNA"/>
</dbReference>
<evidence type="ECO:0000313" key="4">
    <source>
        <dbReference type="EMBL" id="KAH9290105.1"/>
    </source>
</evidence>
<comment type="similarity">
    <text evidence="1">Belongs to the 'GDSL' lipolytic enzyme family.</text>
</comment>
<feature type="non-terminal residue" evidence="4">
    <location>
        <position position="1"/>
    </location>
</feature>
<gene>
    <name evidence="4" type="ORF">KI387_034222</name>
</gene>
<organism evidence="4 5">
    <name type="scientific">Taxus chinensis</name>
    <name type="common">Chinese yew</name>
    <name type="synonym">Taxus wallichiana var. chinensis</name>
    <dbReference type="NCBI Taxonomy" id="29808"/>
    <lineage>
        <taxon>Eukaryota</taxon>
        <taxon>Viridiplantae</taxon>
        <taxon>Streptophyta</taxon>
        <taxon>Embryophyta</taxon>
        <taxon>Tracheophyta</taxon>
        <taxon>Spermatophyta</taxon>
        <taxon>Pinopsida</taxon>
        <taxon>Pinidae</taxon>
        <taxon>Conifers II</taxon>
        <taxon>Cupressales</taxon>
        <taxon>Taxaceae</taxon>
        <taxon>Taxus</taxon>
    </lineage>
</organism>
<keyword evidence="5" id="KW-1185">Reference proteome</keyword>
<dbReference type="GO" id="GO:0016788">
    <property type="term" value="F:hydrolase activity, acting on ester bonds"/>
    <property type="evidence" value="ECO:0007669"/>
    <property type="project" value="InterPro"/>
</dbReference>
<dbReference type="InterPro" id="IPR036514">
    <property type="entry name" value="SGNH_hydro_sf"/>
</dbReference>
<comment type="caution">
    <text evidence="4">The sequence shown here is derived from an EMBL/GenBank/DDBJ whole genome shotgun (WGS) entry which is preliminary data.</text>
</comment>
<name>A0AA38BVV5_TAXCH</name>
<dbReference type="GO" id="GO:0016042">
    <property type="term" value="P:lipid catabolic process"/>
    <property type="evidence" value="ECO:0007669"/>
    <property type="project" value="UniProtKB-KW"/>
</dbReference>
<dbReference type="PANTHER" id="PTHR45648:SF5">
    <property type="entry name" value="OS04G0577300 PROTEIN"/>
    <property type="match status" value="1"/>
</dbReference>
<protein>
    <recommendedName>
        <fullName evidence="6">GDSL esterase/lipase</fullName>
    </recommendedName>
</protein>
<evidence type="ECO:0008006" key="6">
    <source>
        <dbReference type="Google" id="ProtNLM"/>
    </source>
</evidence>
<feature type="non-terminal residue" evidence="4">
    <location>
        <position position="148"/>
    </location>
</feature>
<dbReference type="Gene3D" id="3.40.50.1110">
    <property type="entry name" value="SGNH hydrolase"/>
    <property type="match status" value="1"/>
</dbReference>
<evidence type="ECO:0000256" key="1">
    <source>
        <dbReference type="ARBA" id="ARBA00008668"/>
    </source>
</evidence>